<evidence type="ECO:0000259" key="1">
    <source>
        <dbReference type="Pfam" id="PF07992"/>
    </source>
</evidence>
<proteinExistence type="predicted"/>
<dbReference type="RefSeq" id="WP_075509358.1">
    <property type="nucleotide sequence ID" value="NZ_CP089224.1"/>
</dbReference>
<reference evidence="3" key="1">
    <citation type="submission" date="2016-04" db="EMBL/GenBank/DDBJ databases">
        <authorList>
            <person name="Strapagiel D."/>
            <person name="Borowka P."/>
            <person name="Marciniak B."/>
            <person name="Bakula Z."/>
            <person name="Van Ingen J."/>
            <person name="Safianowska A."/>
            <person name="Dziadek J."/>
            <person name="Jagielski T."/>
        </authorList>
    </citation>
    <scope>NUCLEOTIDE SEQUENCE [LARGE SCALE GENOMIC DNA]</scope>
    <source>
        <strain evidence="3">1010001458</strain>
    </source>
</reference>
<dbReference type="SUPFAM" id="SSF51905">
    <property type="entry name" value="FAD/NAD(P)-binding domain"/>
    <property type="match status" value="2"/>
</dbReference>
<keyword evidence="3" id="KW-1185">Reference proteome</keyword>
<dbReference type="Proteomes" id="UP000077342">
    <property type="component" value="Unassembled WGS sequence"/>
</dbReference>
<organism evidence="2 3">
    <name type="scientific">Mycobacterium ostraviense</name>
    <dbReference type="NCBI Taxonomy" id="2738409"/>
    <lineage>
        <taxon>Bacteria</taxon>
        <taxon>Bacillati</taxon>
        <taxon>Actinomycetota</taxon>
        <taxon>Actinomycetes</taxon>
        <taxon>Mycobacteriales</taxon>
        <taxon>Mycobacteriaceae</taxon>
        <taxon>Mycobacterium</taxon>
    </lineage>
</organism>
<gene>
    <name evidence="2" type="ORF">A4G28_15880</name>
</gene>
<dbReference type="EMBL" id="LWCI01000025">
    <property type="protein sequence ID" value="KZS67392.1"/>
    <property type="molecule type" value="Genomic_DNA"/>
</dbReference>
<dbReference type="Pfam" id="PF07992">
    <property type="entry name" value="Pyr_redox_2"/>
    <property type="match status" value="1"/>
</dbReference>
<dbReference type="PANTHER" id="PTHR43755:SF1">
    <property type="entry name" value="FAD-DEPENDENT PYRIDINE NUCLEOTIDE-DISULPHIDE OXIDOREDUCTASE"/>
    <property type="match status" value="1"/>
</dbReference>
<dbReference type="GO" id="GO:0016491">
    <property type="term" value="F:oxidoreductase activity"/>
    <property type="evidence" value="ECO:0007669"/>
    <property type="project" value="InterPro"/>
</dbReference>
<dbReference type="InterPro" id="IPR036188">
    <property type="entry name" value="FAD/NAD-bd_sf"/>
</dbReference>
<dbReference type="Gene3D" id="3.50.50.60">
    <property type="entry name" value="FAD/NAD(P)-binding domain"/>
    <property type="match status" value="2"/>
</dbReference>
<protein>
    <submittedName>
        <fullName evidence="2">Dehydrogenase</fullName>
    </submittedName>
</protein>
<name>A0A164EDZ2_9MYCO</name>
<comment type="caution">
    <text evidence="2">The sequence shown here is derived from an EMBL/GenBank/DDBJ whole genome shotgun (WGS) entry which is preliminary data.</text>
</comment>
<dbReference type="InterPro" id="IPR023753">
    <property type="entry name" value="FAD/NAD-binding_dom"/>
</dbReference>
<dbReference type="PRINTS" id="PR00368">
    <property type="entry name" value="FADPNR"/>
</dbReference>
<evidence type="ECO:0000313" key="2">
    <source>
        <dbReference type="EMBL" id="KZS67392.1"/>
    </source>
</evidence>
<feature type="domain" description="FAD/NAD(P)-binding" evidence="1">
    <location>
        <begin position="4"/>
        <end position="312"/>
    </location>
</feature>
<dbReference type="AlphaFoldDB" id="A0A164EDZ2"/>
<dbReference type="PANTHER" id="PTHR43755">
    <property type="match status" value="1"/>
</dbReference>
<dbReference type="InterPro" id="IPR052541">
    <property type="entry name" value="SQRD"/>
</dbReference>
<sequence>MSKTIVILGAGVGGLTTADTLRQLLPPEDRIILVDKSFDGALGLSLLWVLRGWRLPDEVRVRVTPTSLPGVELVAATVSHIDVGTNAVHTSNGVLGYDALVIALGATLDEAAVPGLAEALRAGVAGQFYTLDGATELHAKVDALDRGRIVVLVAGVPFKCPAAPFEAAFLMAAQLGDRFANGTVHIDTFTPDPLPMPVAGPEVGQALVAMLEDRGIGFHARKAVTAVDSAERMLHFGDGTTEPFDLLAVVPPHAPSAAARSAGLSESGWIPVDPQTLSTRVDGVWAIGDATVVTLPNGKPLPKAAVFAQSQAGVVAHGVARHLGYDVPERLFTGEGACYVETGDHLAAKGAGNFLCAPAPSVTLYPPSAAFHEEKVAQERAWLDRWNTLTSAR</sequence>
<accession>A0A164EDZ2</accession>
<evidence type="ECO:0000313" key="3">
    <source>
        <dbReference type="Proteomes" id="UP000077342"/>
    </source>
</evidence>